<feature type="transmembrane region" description="Helical" evidence="6">
    <location>
        <begin position="21"/>
        <end position="39"/>
    </location>
</feature>
<keyword evidence="2" id="KW-1003">Cell membrane</keyword>
<feature type="transmembrane region" description="Helical" evidence="6">
    <location>
        <begin position="740"/>
        <end position="765"/>
    </location>
</feature>
<gene>
    <name evidence="8" type="ORF">NAG76_03485</name>
</gene>
<feature type="transmembrane region" description="Helical" evidence="6">
    <location>
        <begin position="698"/>
        <end position="720"/>
    </location>
</feature>
<feature type="transmembrane region" description="Helical" evidence="6">
    <location>
        <begin position="430"/>
        <end position="451"/>
    </location>
</feature>
<comment type="subcellular location">
    <subcellularLocation>
        <location evidence="1">Cell membrane</location>
        <topology evidence="1">Multi-pass membrane protein</topology>
    </subcellularLocation>
</comment>
<keyword evidence="4 6" id="KW-1133">Transmembrane helix</keyword>
<evidence type="ECO:0000256" key="5">
    <source>
        <dbReference type="ARBA" id="ARBA00023136"/>
    </source>
</evidence>
<evidence type="ECO:0000259" key="7">
    <source>
        <dbReference type="Pfam" id="PF02687"/>
    </source>
</evidence>
<dbReference type="EMBL" id="CP097899">
    <property type="protein sequence ID" value="URN95335.1"/>
    <property type="molecule type" value="Genomic_DNA"/>
</dbReference>
<protein>
    <submittedName>
        <fullName evidence="8">ABC transporter permease</fullName>
    </submittedName>
</protein>
<evidence type="ECO:0000313" key="8">
    <source>
        <dbReference type="EMBL" id="URN95335.1"/>
    </source>
</evidence>
<dbReference type="AlphaFoldDB" id="A0A9J6ZH42"/>
<feature type="transmembrane region" description="Helical" evidence="6">
    <location>
        <begin position="646"/>
        <end position="670"/>
    </location>
</feature>
<dbReference type="InterPro" id="IPR003838">
    <property type="entry name" value="ABC3_permease_C"/>
</dbReference>
<feature type="domain" description="ABC3 transporter permease C-terminal" evidence="7">
    <location>
        <begin position="267"/>
        <end position="385"/>
    </location>
</feature>
<dbReference type="KEGG" id="plig:NAG76_03485"/>
<dbReference type="Pfam" id="PF02687">
    <property type="entry name" value="FtsX"/>
    <property type="match status" value="2"/>
</dbReference>
<sequence length="779" mass="86280">MKITNLAIANIKHNKSATTSLFVLIFLASMLLNMGITIITQMNTFYDDKVTNLRDAHAAVVIDKANYDESYNQYFASHDGVSEIEVEQSILMNSSLFKFGGSEMSHGLAFLNAKTEKKIAPLAIVEQLDTVQDNDIYLPYIFSTSGGYRLGDIISIKYRDHNYTYRIAAFFEATMLGSNNMGLMKVYLPDGTYNMLSQQLEEKEAAVVLSVLLVDQSEAATLLADFKRSFPQLQTGEFNGYYWDNEINMVKTSNSMTVNIIAMILVAFAAIIVVVSLIVIKFRVSTSIEDGMVNIGILQALGYTNNQIIASIMVQFLSITCIASIVGVSSSYLVDPLLGEVISSLTGLVWHASFNGLINILSIVLIAILVLIVVLFSTSRIRKLTVVASLRGGIHTHNFRKNFIPLDKLKGSIHLLLACKTLLANIKQNIMLVIIVTAITFASVFSIVLYYNIAKEKQTFFHLVGSETSNVIVLSNHNDNELAQKLEQLDGVEKVNILDVILTDIDGQSFYTHISNDYSRLNNNTVYKGRAPQYNNEISISWSVSNLLGKGIGDMVTVEVGQQSSSYLITGLSQSINYMGQFAAITLTGIKNHIPVYEPSTFHVYSNGVENSAIITAIQQTYGDTLEDIIDVDETIESQSGMYATAMFFIMFIILITTMLVVILILYLVIKTIITKRKKEFGILKGIGYTTWQLMNQIAWSFVPIVIVGVVIGGLLGSLYTNKLLALLLSSVGIRSVNFIVNYPVIITFCIIITLLAYVVSMLIARKIKHISAYELITE</sequence>
<dbReference type="GO" id="GO:0005886">
    <property type="term" value="C:plasma membrane"/>
    <property type="evidence" value="ECO:0007669"/>
    <property type="project" value="UniProtKB-SubCell"/>
</dbReference>
<dbReference type="InterPro" id="IPR038766">
    <property type="entry name" value="Membrane_comp_ABC_pdt"/>
</dbReference>
<evidence type="ECO:0000256" key="1">
    <source>
        <dbReference type="ARBA" id="ARBA00004651"/>
    </source>
</evidence>
<dbReference type="PANTHER" id="PTHR30287:SF2">
    <property type="entry name" value="BLL1001 PROTEIN"/>
    <property type="match status" value="1"/>
</dbReference>
<evidence type="ECO:0000256" key="2">
    <source>
        <dbReference type="ARBA" id="ARBA00022475"/>
    </source>
</evidence>
<dbReference type="PANTHER" id="PTHR30287">
    <property type="entry name" value="MEMBRANE COMPONENT OF PREDICTED ABC SUPERFAMILY METABOLITE UPTAKE TRANSPORTER"/>
    <property type="match status" value="1"/>
</dbReference>
<feature type="transmembrane region" description="Helical" evidence="6">
    <location>
        <begin position="308"/>
        <end position="334"/>
    </location>
</feature>
<evidence type="ECO:0000256" key="6">
    <source>
        <dbReference type="SAM" id="Phobius"/>
    </source>
</evidence>
<organism evidence="8 9">
    <name type="scientific">Candidatus Pristimantibacillus lignocellulolyticus</name>
    <dbReference type="NCBI Taxonomy" id="2994561"/>
    <lineage>
        <taxon>Bacteria</taxon>
        <taxon>Bacillati</taxon>
        <taxon>Bacillota</taxon>
        <taxon>Bacilli</taxon>
        <taxon>Bacillales</taxon>
        <taxon>Paenibacillaceae</taxon>
        <taxon>Candidatus Pristimantibacillus</taxon>
    </lineage>
</organism>
<name>A0A9J6ZH42_9BACL</name>
<proteinExistence type="predicted"/>
<keyword evidence="3 6" id="KW-0812">Transmembrane</keyword>
<evidence type="ECO:0000256" key="4">
    <source>
        <dbReference type="ARBA" id="ARBA00022989"/>
    </source>
</evidence>
<feature type="transmembrane region" description="Helical" evidence="6">
    <location>
        <begin position="354"/>
        <end position="376"/>
    </location>
</feature>
<feature type="domain" description="ABC3 transporter permease C-terminal" evidence="7">
    <location>
        <begin position="653"/>
        <end position="772"/>
    </location>
</feature>
<dbReference type="Proteomes" id="UP001056756">
    <property type="component" value="Chromosome"/>
</dbReference>
<accession>A0A9J6ZH42</accession>
<evidence type="ECO:0000313" key="9">
    <source>
        <dbReference type="Proteomes" id="UP001056756"/>
    </source>
</evidence>
<evidence type="ECO:0000256" key="3">
    <source>
        <dbReference type="ARBA" id="ARBA00022692"/>
    </source>
</evidence>
<keyword evidence="5 6" id="KW-0472">Membrane</keyword>
<reference evidence="8" key="1">
    <citation type="submission" date="2022-05" db="EMBL/GenBank/DDBJ databases">
        <title>Novel bacterial taxa in a minimal lignocellulolytic consortium and its capacity to transform plastics disclosed by genome-resolved metagenomics.</title>
        <authorList>
            <person name="Rodriguez C.A.D."/>
            <person name="Diaz-Garcia L."/>
            <person name="Herrera K."/>
            <person name="Tarazona N.A."/>
            <person name="Sproer C."/>
            <person name="Overmann J."/>
            <person name="Jimenez D.J."/>
        </authorList>
    </citation>
    <scope>NUCLEOTIDE SEQUENCE</scope>
    <source>
        <strain evidence="8">MAG5</strain>
    </source>
</reference>
<feature type="transmembrane region" description="Helical" evidence="6">
    <location>
        <begin position="260"/>
        <end position="280"/>
    </location>
</feature>